<comment type="caution">
    <text evidence="1">The sequence shown here is derived from an EMBL/GenBank/DDBJ whole genome shotgun (WGS) entry which is preliminary data.</text>
</comment>
<reference evidence="1 2" key="1">
    <citation type="submission" date="2023-07" db="EMBL/GenBank/DDBJ databases">
        <title>Genomic Encyclopedia of Type Strains, Phase IV (KMG-IV): sequencing the most valuable type-strain genomes for metagenomic binning, comparative biology and taxonomic classification.</title>
        <authorList>
            <person name="Goeker M."/>
        </authorList>
    </citation>
    <scope>NUCLEOTIDE SEQUENCE [LARGE SCALE GENOMIC DNA]</scope>
    <source>
        <strain evidence="1 2">DSM 9768</strain>
    </source>
</reference>
<keyword evidence="2" id="KW-1185">Reference proteome</keyword>
<dbReference type="Pfam" id="PF19539">
    <property type="entry name" value="DUF6063"/>
    <property type="match status" value="1"/>
</dbReference>
<dbReference type="InterPro" id="IPR045707">
    <property type="entry name" value="DUF6063"/>
</dbReference>
<dbReference type="RefSeq" id="WP_307322033.1">
    <property type="nucleotide sequence ID" value="NZ_JAUSUG010000002.1"/>
</dbReference>
<proteinExistence type="predicted"/>
<evidence type="ECO:0000313" key="2">
    <source>
        <dbReference type="Proteomes" id="UP001230005"/>
    </source>
</evidence>
<evidence type="ECO:0000313" key="1">
    <source>
        <dbReference type="EMBL" id="MDQ0253414.1"/>
    </source>
</evidence>
<evidence type="ECO:0008006" key="3">
    <source>
        <dbReference type="Google" id="ProtNLM"/>
    </source>
</evidence>
<protein>
    <recommendedName>
        <fullName evidence="3">Non-ribosomal peptide synthetase module</fullName>
    </recommendedName>
</protein>
<dbReference type="EMBL" id="JAUSUG010000002">
    <property type="protein sequence ID" value="MDQ0253414.1"/>
    <property type="molecule type" value="Genomic_DNA"/>
</dbReference>
<accession>A0ABT9ZQD3</accession>
<organism evidence="1 2">
    <name type="scientific">Evansella vedderi</name>
    <dbReference type="NCBI Taxonomy" id="38282"/>
    <lineage>
        <taxon>Bacteria</taxon>
        <taxon>Bacillati</taxon>
        <taxon>Bacillota</taxon>
        <taxon>Bacilli</taxon>
        <taxon>Bacillales</taxon>
        <taxon>Bacillaceae</taxon>
        <taxon>Evansella</taxon>
    </lineage>
</organism>
<gene>
    <name evidence="1" type="ORF">J2S74_000786</name>
</gene>
<dbReference type="Proteomes" id="UP001230005">
    <property type="component" value="Unassembled WGS sequence"/>
</dbReference>
<name>A0ABT9ZQD3_9BACI</name>
<sequence length="249" mass="29636">MDYTEQKVIKAFQLYTTIARDGFAEGEALQQYKTDDDIRALLDSFSREVDCVVIRTSERLFLVPRTKLSPFHVSNDWIKRNYLRSGATNADIYLLYFSTMVLFGSFYDSYQSQEPTRQFLRLEEWVQFIQGRMDQLKVHDEDELKELEKEFSYNWRSIIEKWDDMDDIKETAKKQTGNTISRFSFIDTVKRFLVDQELIQEIGNDEVTLTEKAKTIIQRFYMEVEYNRGILEFIYGFEEKGSEEDAIHQ</sequence>